<protein>
    <submittedName>
        <fullName evidence="9">TonB-dependent receptor</fullName>
    </submittedName>
</protein>
<dbReference type="InterPro" id="IPR012910">
    <property type="entry name" value="Plug_dom"/>
</dbReference>
<keyword evidence="10" id="KW-1185">Reference proteome</keyword>
<feature type="chain" id="PRO_5020409514" evidence="6">
    <location>
        <begin position="28"/>
        <end position="718"/>
    </location>
</feature>
<evidence type="ECO:0000256" key="3">
    <source>
        <dbReference type="ARBA" id="ARBA00023237"/>
    </source>
</evidence>
<evidence type="ECO:0000313" key="10">
    <source>
        <dbReference type="Proteomes" id="UP000295493"/>
    </source>
</evidence>
<dbReference type="GO" id="GO:0009279">
    <property type="term" value="C:cell outer membrane"/>
    <property type="evidence" value="ECO:0007669"/>
    <property type="project" value="UniProtKB-SubCell"/>
</dbReference>
<comment type="subcellular location">
    <subcellularLocation>
        <location evidence="1 4">Cell outer membrane</location>
    </subcellularLocation>
</comment>
<evidence type="ECO:0000256" key="6">
    <source>
        <dbReference type="SAM" id="SignalP"/>
    </source>
</evidence>
<evidence type="ECO:0000256" key="5">
    <source>
        <dbReference type="SAM" id="MobiDB-lite"/>
    </source>
</evidence>
<dbReference type="RefSeq" id="WP_133494170.1">
    <property type="nucleotide sequence ID" value="NZ_BMLU01000001.1"/>
</dbReference>
<dbReference type="InterPro" id="IPR000531">
    <property type="entry name" value="Beta-barrel_TonB"/>
</dbReference>
<evidence type="ECO:0000256" key="4">
    <source>
        <dbReference type="RuleBase" id="RU003357"/>
    </source>
</evidence>
<dbReference type="OrthoDB" id="5476657at2"/>
<name>A0A4R6FYX0_9SPHN</name>
<evidence type="ECO:0000256" key="1">
    <source>
        <dbReference type="ARBA" id="ARBA00004442"/>
    </source>
</evidence>
<evidence type="ECO:0000259" key="8">
    <source>
        <dbReference type="Pfam" id="PF07715"/>
    </source>
</evidence>
<organism evidence="9 10">
    <name type="scientific">Stakelama pacifica</name>
    <dbReference type="NCBI Taxonomy" id="517720"/>
    <lineage>
        <taxon>Bacteria</taxon>
        <taxon>Pseudomonadati</taxon>
        <taxon>Pseudomonadota</taxon>
        <taxon>Alphaproteobacteria</taxon>
        <taxon>Sphingomonadales</taxon>
        <taxon>Sphingomonadaceae</taxon>
        <taxon>Stakelama</taxon>
    </lineage>
</organism>
<dbReference type="SUPFAM" id="SSF56935">
    <property type="entry name" value="Porins"/>
    <property type="match status" value="1"/>
</dbReference>
<dbReference type="Pfam" id="PF07715">
    <property type="entry name" value="Plug"/>
    <property type="match status" value="1"/>
</dbReference>
<keyword evidence="4" id="KW-0798">TonB box</keyword>
<dbReference type="PANTHER" id="PTHR40980:SF3">
    <property type="entry name" value="TONB-DEPENDENT RECEPTOR-LIKE BETA-BARREL DOMAIN-CONTAINING PROTEIN"/>
    <property type="match status" value="1"/>
</dbReference>
<accession>A0A4R6FYX0</accession>
<dbReference type="Gene3D" id="2.170.130.10">
    <property type="entry name" value="TonB-dependent receptor, plug domain"/>
    <property type="match status" value="1"/>
</dbReference>
<feature type="domain" description="TonB-dependent receptor plug" evidence="8">
    <location>
        <begin position="68"/>
        <end position="168"/>
    </location>
</feature>
<keyword evidence="9" id="KW-0675">Receptor</keyword>
<dbReference type="Proteomes" id="UP000295493">
    <property type="component" value="Unassembled WGS sequence"/>
</dbReference>
<keyword evidence="6" id="KW-0732">Signal</keyword>
<dbReference type="InterPro" id="IPR010104">
    <property type="entry name" value="TonB_rcpt_bac"/>
</dbReference>
<dbReference type="Pfam" id="PF00593">
    <property type="entry name" value="TonB_dep_Rec_b-barrel"/>
    <property type="match status" value="1"/>
</dbReference>
<dbReference type="NCBIfam" id="TIGR01782">
    <property type="entry name" value="TonB-Xanth-Caul"/>
    <property type="match status" value="1"/>
</dbReference>
<dbReference type="InterPro" id="IPR037066">
    <property type="entry name" value="Plug_dom_sf"/>
</dbReference>
<gene>
    <name evidence="9" type="ORF">EV664_101626</name>
</gene>
<comment type="similarity">
    <text evidence="4">Belongs to the TonB-dependent receptor family.</text>
</comment>
<feature type="domain" description="TonB-dependent receptor-like beta-barrel" evidence="7">
    <location>
        <begin position="391"/>
        <end position="714"/>
    </location>
</feature>
<dbReference type="InterPro" id="IPR036942">
    <property type="entry name" value="Beta-barrel_TonB_sf"/>
</dbReference>
<dbReference type="EMBL" id="SNWD01000001">
    <property type="protein sequence ID" value="TDN87047.1"/>
    <property type="molecule type" value="Genomic_DNA"/>
</dbReference>
<proteinExistence type="inferred from homology"/>
<feature type="signal peptide" evidence="6">
    <location>
        <begin position="1"/>
        <end position="27"/>
    </location>
</feature>
<evidence type="ECO:0000256" key="2">
    <source>
        <dbReference type="ARBA" id="ARBA00023136"/>
    </source>
</evidence>
<evidence type="ECO:0000259" key="7">
    <source>
        <dbReference type="Pfam" id="PF00593"/>
    </source>
</evidence>
<dbReference type="Gene3D" id="2.40.170.20">
    <property type="entry name" value="TonB-dependent receptor, beta-barrel domain"/>
    <property type="match status" value="1"/>
</dbReference>
<comment type="caution">
    <text evidence="9">The sequence shown here is derived from an EMBL/GenBank/DDBJ whole genome shotgun (WGS) entry which is preliminary data.</text>
</comment>
<sequence>MKKVTIGTLLASVSTMMAVAIAAPAQAQDQQQQGQTQSTAATGQEAAGSPDIVVTGIRASLSSAQSIKRNSQAMVDALVAEDIGKFPDNNAAEAIARVTGVQVTRYADEANGVLIRGLPNVQTTVQGREIFTADGRSVSIQDFPAQALSRVEVYKATTAENLEGGIAGLIDVGLRRPFDFKGFQIAGALRGAYNTESRKVDPIGSLLVTDRWQTGIGEVGVLVNASFTQTRYLNSIRYQGFQDNVPENQLILPTSVGRDFTFPQDIGLYYRRGNRQRPSVNGSVQWKPADNLMIYVDGLYQGYRDRVANDFFGIPIQSDPNGGNPPTIRNAVLTEDGSTLQSFDVDLGLVNGPSKEFGTTRTNTYQGALGARWETGNAVFTTDLAYTKSTVDGNWGQFQTQVATPLSLSVKLNDEGSVNFTPSGVDFADPNSFYMRGLIENRSRATGDQWQWQGNVSLDTGSSLIPKFLFGLRYGDRNASSVFGDRYASLVSLKDPILKVPTLSQGGMVAPGFWNDDVQQFRSWYAPDAFLFNDRLNDVRGYIREALVREGADAATQDAWAAEKPGLNPLNAFKAREQVYTAYAQINYAFDVGIPVDGVIGTRVIVTRNRLNGTNRLPTEGGGSVLVPIDSSTQYTDILPNISAQLHFTDRLKLRLSRTQALSRPGFNQINPTLTISQGTIGGNISYTGSGGNPNLQPIRSDNYDASLEYYFSRTGLV</sequence>
<feature type="region of interest" description="Disordered" evidence="5">
    <location>
        <begin position="28"/>
        <end position="47"/>
    </location>
</feature>
<dbReference type="PANTHER" id="PTHR40980">
    <property type="entry name" value="PLUG DOMAIN-CONTAINING PROTEIN"/>
    <property type="match status" value="1"/>
</dbReference>
<reference evidence="9 10" key="1">
    <citation type="submission" date="2019-03" db="EMBL/GenBank/DDBJ databases">
        <title>Genomic Encyclopedia of Type Strains, Phase IV (KMG-IV): sequencing the most valuable type-strain genomes for metagenomic binning, comparative biology and taxonomic classification.</title>
        <authorList>
            <person name="Goeker M."/>
        </authorList>
    </citation>
    <scope>NUCLEOTIDE SEQUENCE [LARGE SCALE GENOMIC DNA]</scope>
    <source>
        <strain evidence="9 10">DSM 25059</strain>
    </source>
</reference>
<evidence type="ECO:0000313" key="9">
    <source>
        <dbReference type="EMBL" id="TDN87047.1"/>
    </source>
</evidence>
<keyword evidence="3" id="KW-0998">Cell outer membrane</keyword>
<dbReference type="AlphaFoldDB" id="A0A4R6FYX0"/>
<keyword evidence="2 4" id="KW-0472">Membrane</keyword>